<dbReference type="GeneTree" id="ENSGT00940000156798"/>
<evidence type="ECO:0000259" key="3">
    <source>
        <dbReference type="PROSITE" id="PS50011"/>
    </source>
</evidence>
<dbReference type="PeptideAtlas" id="A2AUL9"/>
<feature type="region of interest" description="Disordered" evidence="2">
    <location>
        <begin position="236"/>
        <end position="257"/>
    </location>
</feature>
<dbReference type="ExpressionAtlas" id="A2AUL9">
    <property type="expression patterns" value="baseline and differential"/>
</dbReference>
<dbReference type="Ensembl" id="ENSMUST00000110877.8">
    <property type="protein sequence ID" value="ENSMUSP00000106501.2"/>
    <property type="gene ID" value="ENSMUSG00000005102.14"/>
</dbReference>
<dbReference type="InterPro" id="IPR011009">
    <property type="entry name" value="Kinase-like_dom_sf"/>
</dbReference>
<feature type="coiled-coil region" evidence="1">
    <location>
        <begin position="147"/>
        <end position="199"/>
    </location>
</feature>
<dbReference type="AGR" id="MGI:1353427"/>
<dbReference type="Proteomes" id="UP000000589">
    <property type="component" value="Chromosome 2"/>
</dbReference>
<evidence type="ECO:0000256" key="2">
    <source>
        <dbReference type="SAM" id="MobiDB-lite"/>
    </source>
</evidence>
<dbReference type="SUPFAM" id="SSF54495">
    <property type="entry name" value="UBC-like"/>
    <property type="match status" value="1"/>
</dbReference>
<dbReference type="Gene3D" id="3.10.110.10">
    <property type="entry name" value="Ubiquitin Conjugating Enzyme"/>
    <property type="match status" value="1"/>
</dbReference>
<feature type="domain" description="RWD" evidence="4">
    <location>
        <begin position="25"/>
        <end position="137"/>
    </location>
</feature>
<dbReference type="Gene3D" id="3.30.200.20">
    <property type="entry name" value="Phosphorylase Kinase, domain 1"/>
    <property type="match status" value="1"/>
</dbReference>
<dbReference type="HOGENOM" id="CLU_493107_0_0_1"/>
<dbReference type="Pfam" id="PF00069">
    <property type="entry name" value="Pkinase"/>
    <property type="match status" value="1"/>
</dbReference>
<dbReference type="GO" id="GO:0005524">
    <property type="term" value="F:ATP binding"/>
    <property type="evidence" value="ECO:0007669"/>
    <property type="project" value="InterPro"/>
</dbReference>
<feature type="domain" description="Protein kinase" evidence="3">
    <location>
        <begin position="286"/>
        <end position="538"/>
    </location>
</feature>
<keyword evidence="1" id="KW-0175">Coiled coil</keyword>
<dbReference type="InterPro" id="IPR000719">
    <property type="entry name" value="Prot_kinase_dom"/>
</dbReference>
<dbReference type="FunFam" id="3.10.110.10:FF:000057">
    <property type="entry name" value="eukaryotic translation initiation factor 2-alpha kinase 4"/>
    <property type="match status" value="1"/>
</dbReference>
<evidence type="ECO:0000313" key="5">
    <source>
        <dbReference type="Ensembl" id="ENSMUSP00000106501.2"/>
    </source>
</evidence>
<dbReference type="PROSITE" id="PS50011">
    <property type="entry name" value="PROTEIN_KINASE_DOM"/>
    <property type="match status" value="1"/>
</dbReference>
<evidence type="ECO:0007829" key="8">
    <source>
        <dbReference type="ProteomicsDB" id="A2AUL9"/>
    </source>
</evidence>
<dbReference type="ProteomicsDB" id="359608"/>
<gene>
    <name evidence="5 6" type="primary">Eif2ak4</name>
</gene>
<dbReference type="SMART" id="SM00591">
    <property type="entry name" value="RWD"/>
    <property type="match status" value="1"/>
</dbReference>
<dbReference type="MGI" id="MGI:1353427">
    <property type="gene designation" value="Eif2ak4"/>
</dbReference>
<evidence type="ECO:0000313" key="7">
    <source>
        <dbReference type="Proteomes" id="UP000000589"/>
    </source>
</evidence>
<reference evidence="5" key="4">
    <citation type="submission" date="2025-08" db="UniProtKB">
        <authorList>
            <consortium name="Ensembl"/>
        </authorList>
    </citation>
    <scope>IDENTIFICATION</scope>
    <source>
        <strain evidence="5">C57BL/6J</strain>
    </source>
</reference>
<dbReference type="InterPro" id="IPR006575">
    <property type="entry name" value="RWD_dom"/>
</dbReference>
<dbReference type="Antibodypedia" id="22934">
    <property type="antibodies" value="422 antibodies from 38 providers"/>
</dbReference>
<reference evidence="9" key="2">
    <citation type="journal article" date="2010" name="Cell">
        <title>A tissue-specific atlas of mouse protein phosphorylation and expression.</title>
        <authorList>
            <person name="Huttlin E.L."/>
            <person name="Jedrychowski M.P."/>
            <person name="Elias J.E."/>
            <person name="Goswami T."/>
            <person name="Rad R."/>
            <person name="Beausoleil S.A."/>
            <person name="Villen J."/>
            <person name="Haas W."/>
            <person name="Sowa M.E."/>
            <person name="Gygi S.P."/>
        </authorList>
    </citation>
    <scope>IDENTIFICATION BY MASS SPECTROMETRY [LARGE SCALE ANALYSIS]</scope>
</reference>
<reference evidence="5" key="5">
    <citation type="submission" date="2025-09" db="UniProtKB">
        <authorList>
            <consortium name="Ensembl"/>
        </authorList>
    </citation>
    <scope>IDENTIFICATION</scope>
    <source>
        <strain evidence="5">C57BL/6J</strain>
    </source>
</reference>
<dbReference type="CDD" id="cd14012">
    <property type="entry name" value="PK_eIF2AK_GCN2_rpt1"/>
    <property type="match status" value="1"/>
</dbReference>
<dbReference type="VEuPathDB" id="HostDB:ENSMUSG00000005102"/>
<evidence type="ECO:0000313" key="6">
    <source>
        <dbReference type="MGI" id="MGI:1353427"/>
    </source>
</evidence>
<dbReference type="Pfam" id="PF05773">
    <property type="entry name" value="RWD"/>
    <property type="match status" value="1"/>
</dbReference>
<reference evidence="5 7" key="1">
    <citation type="journal article" date="2009" name="PLoS Biol.">
        <title>Lineage-specific biology revealed by a finished genome assembly of the mouse.</title>
        <authorList>
            <consortium name="Mouse Genome Sequencing Consortium"/>
            <person name="Church D.M."/>
            <person name="Goodstadt L."/>
            <person name="Hillier L.W."/>
            <person name="Zody M.C."/>
            <person name="Goldstein S."/>
            <person name="She X."/>
            <person name="Bult C.J."/>
            <person name="Agarwala R."/>
            <person name="Cherry J.L."/>
            <person name="DiCuccio M."/>
            <person name="Hlavina W."/>
            <person name="Kapustin Y."/>
            <person name="Meric P."/>
            <person name="Maglott D."/>
            <person name="Birtle Z."/>
            <person name="Marques A.C."/>
            <person name="Graves T."/>
            <person name="Zhou S."/>
            <person name="Teague B."/>
            <person name="Potamousis K."/>
            <person name="Churas C."/>
            <person name="Place M."/>
            <person name="Herschleb J."/>
            <person name="Runnheim R."/>
            <person name="Forrest D."/>
            <person name="Amos-Landgraf J."/>
            <person name="Schwartz D.C."/>
            <person name="Cheng Z."/>
            <person name="Lindblad-Toh K."/>
            <person name="Eichler E.E."/>
            <person name="Ponting C.P."/>
        </authorList>
    </citation>
    <scope>NUCLEOTIDE SEQUENCE [LARGE SCALE GENOMIC DNA]</scope>
    <source>
        <strain evidence="5 7">C57BL/6J</strain>
    </source>
</reference>
<dbReference type="InterPro" id="IPR016135">
    <property type="entry name" value="UBQ-conjugating_enzyme/RWD"/>
</dbReference>
<dbReference type="PANTHER" id="PTHR24361:SF656">
    <property type="entry name" value="MITOGEN-ACTIVATED PROTEIN KINASE KINASE KINASE 3"/>
    <property type="match status" value="1"/>
</dbReference>
<evidence type="ECO:0000259" key="4">
    <source>
        <dbReference type="PROSITE" id="PS50908"/>
    </source>
</evidence>
<sequence>MAGGRGASGRGRAEPQESYSQRQDHELQALEAIYGSDFQDLRPDARGRVREPPEINLVLYPQGLAGEEVYVQVELRVKCPPTYPDVVPEIDLKNAKGLSNESVNLLKSHLEELAKKQCGEVMIFELAHHVQSFLSEHNKPPPKSFHEEMLERQAQEKQQRLLEARRKEEQEQREILHEIQRRKEEIKEEKKRKEMAKQERLEITSLTNQDYASKRDPAGHRAAAILHGGSPDFVGNGKARTYSSGRSRRERQYSVCSGEPSPGSCDILHFSVGSPDQLMVHKGRCVGSDEQLGKVVYNALETATGSFVLLHEWVLQWQKMGPCLTSQEKEKIDKCKRQIQGAETEFSSLVKLSHPNIVRYFAMNSREEEDSIVIDILAEHVSGISLATHLSHSGPVPAHQLRKYTAQLLAGLDYLHSNSVVHKVLSASSVLVDAEGTVKITDYSISKRLADICKEDVFEQARVRFSDSALPYKTGKKGDVWRLGLLLLSLSQGQECGEYPVTIPSDLPADFQDFLKKCVCLDDKERWSPQQLLKHSFINPQPKLPLVEQSPEDSGGQDYIETVIPSNQLPSAAFFSETQKQFSRYFIEFEELQLLGKGAFGAVIKVRQGCPQSPLSFLFPFHGLTGLVSILGVEREVNKIRLFEAGSTFTSRS</sequence>
<proteinExistence type="evidence at protein level"/>
<dbReference type="PANTHER" id="PTHR24361">
    <property type="entry name" value="MITOGEN-ACTIVATED KINASE KINASE KINASE"/>
    <property type="match status" value="1"/>
</dbReference>
<dbReference type="SMR" id="A2AUL9"/>
<keyword evidence="7" id="KW-1185">Reference proteome</keyword>
<reference evidence="5 7" key="3">
    <citation type="journal article" date="2011" name="PLoS Biol.">
        <title>Modernizing reference genome assemblies.</title>
        <authorList>
            <person name="Church D.M."/>
            <person name="Schneider V.A."/>
            <person name="Graves T."/>
            <person name="Auger K."/>
            <person name="Cunningham F."/>
            <person name="Bouk N."/>
            <person name="Chen H.C."/>
            <person name="Agarwala R."/>
            <person name="McLaren W.M."/>
            <person name="Ritchie G.R."/>
            <person name="Albracht D."/>
            <person name="Kremitzki M."/>
            <person name="Rock S."/>
            <person name="Kotkiewicz H."/>
            <person name="Kremitzki C."/>
            <person name="Wollam A."/>
            <person name="Trani L."/>
            <person name="Fulton L."/>
            <person name="Fulton R."/>
            <person name="Matthews L."/>
            <person name="Whitehead S."/>
            <person name="Chow W."/>
            <person name="Torrance J."/>
            <person name="Dunn M."/>
            <person name="Harden G."/>
            <person name="Threadgold G."/>
            <person name="Wood J."/>
            <person name="Collins J."/>
            <person name="Heath P."/>
            <person name="Griffiths G."/>
            <person name="Pelan S."/>
            <person name="Grafham D."/>
            <person name="Eichler E.E."/>
            <person name="Weinstock G."/>
            <person name="Mardis E.R."/>
            <person name="Wilson R.K."/>
            <person name="Howe K."/>
            <person name="Flicek P."/>
            <person name="Hubbard T."/>
        </authorList>
    </citation>
    <scope>NUCLEOTIDE SEQUENCE [LARGE SCALE GENOMIC DNA]</scope>
    <source>
        <strain evidence="5 7">C57BL/6J</strain>
    </source>
</reference>
<dbReference type="Bgee" id="ENSMUSG00000005102">
    <property type="expression patterns" value="Expressed in renal medulla collecting duct and 234 other cell types or tissues"/>
</dbReference>
<dbReference type="GO" id="GO:0004672">
    <property type="term" value="F:protein kinase activity"/>
    <property type="evidence" value="ECO:0007669"/>
    <property type="project" value="InterPro"/>
</dbReference>
<dbReference type="SUPFAM" id="SSF56112">
    <property type="entry name" value="Protein kinase-like (PK-like)"/>
    <property type="match status" value="1"/>
</dbReference>
<dbReference type="CDD" id="cd23823">
    <property type="entry name" value="RWD_GCN2"/>
    <property type="match status" value="1"/>
</dbReference>
<dbReference type="Gene3D" id="1.10.510.10">
    <property type="entry name" value="Transferase(Phosphotransferase) domain 1"/>
    <property type="match status" value="1"/>
</dbReference>
<keyword evidence="8" id="KW-1267">Proteomics identification</keyword>
<evidence type="ECO:0000256" key="1">
    <source>
        <dbReference type="SAM" id="Coils"/>
    </source>
</evidence>
<evidence type="ECO:0007829" key="9">
    <source>
        <dbReference type="PubMed" id="21183079"/>
    </source>
</evidence>
<dbReference type="UCSC" id="uc008lrv.1">
    <property type="organism name" value="mouse"/>
</dbReference>
<name>A2AUL9_MOUSE</name>
<dbReference type="InterPro" id="IPR053235">
    <property type="entry name" value="Ser_Thr_kinase"/>
</dbReference>
<organism evidence="5 7">
    <name type="scientific">Mus musculus</name>
    <name type="common">Mouse</name>
    <dbReference type="NCBI Taxonomy" id="10090"/>
    <lineage>
        <taxon>Eukaryota</taxon>
        <taxon>Metazoa</taxon>
        <taxon>Chordata</taxon>
        <taxon>Craniata</taxon>
        <taxon>Vertebrata</taxon>
        <taxon>Euteleostomi</taxon>
        <taxon>Mammalia</taxon>
        <taxon>Eutheria</taxon>
        <taxon>Euarchontoglires</taxon>
        <taxon>Glires</taxon>
        <taxon>Rodentia</taxon>
        <taxon>Myomorpha</taxon>
        <taxon>Muroidea</taxon>
        <taxon>Muridae</taxon>
        <taxon>Murinae</taxon>
        <taxon>Mus</taxon>
        <taxon>Mus</taxon>
    </lineage>
</organism>
<accession>A2AUL9</accession>
<dbReference type="FunFam" id="1.10.510.10:FF:000353">
    <property type="entry name" value="Eukaryotic translation initiation factor 2-alpha kinase 4"/>
    <property type="match status" value="1"/>
</dbReference>
<dbReference type="AlphaFoldDB" id="A2AUL9"/>
<dbReference type="PROSITE" id="PS50908">
    <property type="entry name" value="RWD"/>
    <property type="match status" value="1"/>
</dbReference>
<protein>
    <submittedName>
        <fullName evidence="5">Eukaryotic translation initiation factor 2 alpha kinase 4</fullName>
    </submittedName>
</protein>
<feature type="region of interest" description="Disordered" evidence="2">
    <location>
        <begin position="1"/>
        <end position="26"/>
    </location>
</feature>